<evidence type="ECO:0000256" key="1">
    <source>
        <dbReference type="SAM" id="Coils"/>
    </source>
</evidence>
<accession>A0A2Z6DYC9</accession>
<dbReference type="InterPro" id="IPR057840">
    <property type="entry name" value="FimV_N"/>
</dbReference>
<dbReference type="OrthoDB" id="5298707at2"/>
<evidence type="ECO:0000313" key="6">
    <source>
        <dbReference type="Proteomes" id="UP000262004"/>
    </source>
</evidence>
<keyword evidence="6" id="KW-1185">Reference proteome</keyword>
<sequence>MKKWLLAVTGGLALSPAFAASLGELTVASRLGEPLTAYVTVQADAAELRSMVVRLADEAAYRDAGITPSPLLPKLSARLIPRGAGWAVELKTREPVRDPFVNVLLDLRWNGGRILREYAILIDPPEYALPTQPVLPKAVAATRAVAEPNTQGHSKARTPADPFVPNTPGTRWVRPGDTLMKIARETQPRGVPLEVVLYALWQKNPEAFIGNDINRLQAGARLLLPTPDELTQVPVAEARSAVGAQLKGALAIHQQRVAEKPAVVAEKPAAAAKGSVVARASVIETESSAQAHDQVEVKPTQLVPPTEKGESETLNAAPSDSVPLEDWLALKGDLEEARERIAVLERQITQITQLLEVQNGLLAQLQQQAIAQQGTKATATPPAHSEAQGVEPAAISPRQSEPEKMAAAQPEAKGEASAPPQKTETEKPAVSDAAKTPPKAPADAPLPRSTEPSFLEFLLEQPALLAGAGGAVLLLVALLIMRQRKQREGDDHSPAAEAIGPATQSETQTAQGTQATQLKTLSTEPTPSRLSAASGQEVDTSASILGADFTQVAFNALQADEGIDPVTEAEVLLAYDRDQQAEEILLDALKETPDRPQIPLKLLEVYGKRGDRQQFDHYFDMVAALTGRSGKEWDRAVSLHERFFGPMPGAQSAPLAAATDAADQTDEETLRFDDVETPTEPQAALEGASDVGVEGAPESSPEPSTEAPLDFALDFDTAQSKEAVRRGETPEQSHEKNDTDVETQVDAVETARQPEAASEPELELDIDLDLDDLDFDLELESERKPQTESEPTPERPEGDAFGEMAESLEPQTETPSSDVPPNQPESAEPPKSLEAEEEITLPDLDLDAELETEQPMQPEGEPTSEAKSSAESTTDESMVTAPEDATVPDEPQSPVEEEQAEQPTSEAKEPATEPSVDLSVLPEVDLETVMQEEGEAPEAEIDDSRLQLALAYLDMEDFEGARELLEEVVRDGSPEAKAKAESLLAQLSG</sequence>
<feature type="compositionally biased region" description="Low complexity" evidence="2">
    <location>
        <begin position="432"/>
        <end position="447"/>
    </location>
</feature>
<keyword evidence="1" id="KW-0175">Coiled coil</keyword>
<feature type="compositionally biased region" description="Low complexity" evidence="2">
    <location>
        <begin position="863"/>
        <end position="877"/>
    </location>
</feature>
<evidence type="ECO:0000256" key="2">
    <source>
        <dbReference type="SAM" id="MobiDB-lite"/>
    </source>
</evidence>
<feature type="compositionally biased region" description="Acidic residues" evidence="2">
    <location>
        <begin position="835"/>
        <end position="852"/>
    </location>
</feature>
<dbReference type="Proteomes" id="UP000262004">
    <property type="component" value="Chromosome"/>
</dbReference>
<dbReference type="InterPro" id="IPR020011">
    <property type="entry name" value="FimV_C"/>
</dbReference>
<feature type="region of interest" description="Disordered" evidence="2">
    <location>
        <begin position="970"/>
        <end position="989"/>
    </location>
</feature>
<feature type="region of interest" description="Disordered" evidence="2">
    <location>
        <begin position="721"/>
        <end position="923"/>
    </location>
</feature>
<feature type="compositionally biased region" description="Basic and acidic residues" evidence="2">
    <location>
        <begin position="722"/>
        <end position="739"/>
    </location>
</feature>
<dbReference type="InterPro" id="IPR038440">
    <property type="entry name" value="FimV_C_sf"/>
</dbReference>
<evidence type="ECO:0000313" key="5">
    <source>
        <dbReference type="EMBL" id="BBD77483.1"/>
    </source>
</evidence>
<reference evidence="5 6" key="1">
    <citation type="submission" date="2018-04" db="EMBL/GenBank/DDBJ databases">
        <title>Complete genome sequence of Hydrogenophilus thermoluteolus TH-1.</title>
        <authorList>
            <person name="Arai H."/>
        </authorList>
    </citation>
    <scope>NUCLEOTIDE SEQUENCE [LARGE SCALE GENOMIC DNA]</scope>
    <source>
        <strain evidence="5 6">TH-1</strain>
    </source>
</reference>
<organism evidence="5 6">
    <name type="scientific">Hydrogenophilus thermoluteolus</name>
    <name type="common">Pseudomonas hydrogenothermophila</name>
    <dbReference type="NCBI Taxonomy" id="297"/>
    <lineage>
        <taxon>Bacteria</taxon>
        <taxon>Pseudomonadati</taxon>
        <taxon>Pseudomonadota</taxon>
        <taxon>Hydrogenophilia</taxon>
        <taxon>Hydrogenophilales</taxon>
        <taxon>Hydrogenophilaceae</taxon>
        <taxon>Hydrogenophilus</taxon>
    </lineage>
</organism>
<feature type="compositionally biased region" description="Low complexity" evidence="2">
    <location>
        <begin position="502"/>
        <end position="517"/>
    </location>
</feature>
<feature type="compositionally biased region" description="Basic and acidic residues" evidence="2">
    <location>
        <begin position="970"/>
        <end position="980"/>
    </location>
</feature>
<dbReference type="Gene3D" id="1.20.58.2200">
    <property type="match status" value="1"/>
</dbReference>
<feature type="domain" description="FimV N-terminal" evidence="4">
    <location>
        <begin position="21"/>
        <end position="125"/>
    </location>
</feature>
<dbReference type="Pfam" id="PF25800">
    <property type="entry name" value="FimV_N"/>
    <property type="match status" value="1"/>
</dbReference>
<proteinExistence type="predicted"/>
<feature type="region of interest" description="Disordered" evidence="2">
    <location>
        <begin position="148"/>
        <end position="169"/>
    </location>
</feature>
<feature type="compositionally biased region" description="Polar residues" evidence="2">
    <location>
        <begin position="809"/>
        <end position="820"/>
    </location>
</feature>
<feature type="compositionally biased region" description="Polar residues" evidence="2">
    <location>
        <begin position="518"/>
        <end position="535"/>
    </location>
</feature>
<feature type="compositionally biased region" description="Basic and acidic residues" evidence="2">
    <location>
        <begin position="780"/>
        <end position="798"/>
    </location>
</feature>
<dbReference type="EMBL" id="AP018558">
    <property type="protein sequence ID" value="BBD77483.1"/>
    <property type="molecule type" value="Genomic_DNA"/>
</dbReference>
<feature type="compositionally biased region" description="Acidic residues" evidence="2">
    <location>
        <begin position="758"/>
        <end position="779"/>
    </location>
</feature>
<dbReference type="InterPro" id="IPR036779">
    <property type="entry name" value="LysM_dom_sf"/>
</dbReference>
<feature type="compositionally biased region" description="Low complexity" evidence="2">
    <location>
        <begin position="697"/>
        <end position="706"/>
    </location>
</feature>
<feature type="coiled-coil region" evidence="1">
    <location>
        <begin position="327"/>
        <end position="354"/>
    </location>
</feature>
<keyword evidence="3" id="KW-0732">Signal</keyword>
<gene>
    <name evidence="5" type="ORF">HPTL_1219</name>
</gene>
<dbReference type="Gene3D" id="3.10.350.10">
    <property type="entry name" value="LysM domain"/>
    <property type="match status" value="1"/>
</dbReference>
<feature type="region of interest" description="Disordered" evidence="2">
    <location>
        <begin position="673"/>
        <end position="708"/>
    </location>
</feature>
<dbReference type="KEGG" id="htl:HPTL_1219"/>
<evidence type="ECO:0000259" key="4">
    <source>
        <dbReference type="Pfam" id="PF25800"/>
    </source>
</evidence>
<evidence type="ECO:0000256" key="3">
    <source>
        <dbReference type="SAM" id="SignalP"/>
    </source>
</evidence>
<feature type="signal peptide" evidence="3">
    <location>
        <begin position="1"/>
        <end position="19"/>
    </location>
</feature>
<feature type="chain" id="PRO_5016384214" description="FimV N-terminal domain-containing protein" evidence="3">
    <location>
        <begin position="20"/>
        <end position="989"/>
    </location>
</feature>
<dbReference type="InterPro" id="IPR020012">
    <property type="entry name" value="LysM_FimV"/>
</dbReference>
<feature type="region of interest" description="Disordered" evidence="2">
    <location>
        <begin position="488"/>
        <end position="535"/>
    </location>
</feature>
<protein>
    <recommendedName>
        <fullName evidence="4">FimV N-terminal domain-containing protein</fullName>
    </recommendedName>
</protein>
<dbReference type="AlphaFoldDB" id="A0A2Z6DYC9"/>
<name>A0A2Z6DYC9_HYDTE</name>
<dbReference type="NCBIfam" id="TIGR03505">
    <property type="entry name" value="FimV_core"/>
    <property type="match status" value="1"/>
</dbReference>
<feature type="region of interest" description="Disordered" evidence="2">
    <location>
        <begin position="375"/>
        <end position="448"/>
    </location>
</feature>
<dbReference type="NCBIfam" id="TIGR03504">
    <property type="entry name" value="FimV_Cterm"/>
    <property type="match status" value="1"/>
</dbReference>